<dbReference type="Proteomes" id="UP001168821">
    <property type="component" value="Unassembled WGS sequence"/>
</dbReference>
<keyword evidence="2" id="KW-1185">Reference proteome</keyword>
<accession>A0AA38IU18</accession>
<evidence type="ECO:0000313" key="1">
    <source>
        <dbReference type="EMBL" id="KAJ3661608.1"/>
    </source>
</evidence>
<dbReference type="EMBL" id="JALNTZ010000002">
    <property type="protein sequence ID" value="KAJ3661608.1"/>
    <property type="molecule type" value="Genomic_DNA"/>
</dbReference>
<proteinExistence type="predicted"/>
<protein>
    <submittedName>
        <fullName evidence="1">Uncharacterized protein</fullName>
    </submittedName>
</protein>
<sequence length="130" mass="15464">MNVTKQEISAADNREKFDKIKNNVWEQSVFENVEIVVGNPLSETKSECMIVIAEPRDPDMNRSIQKTYRDSYPEMAEMRNNFEIIEKTIKTRNIKNKDEVREITREIIKIKATDTKDHLWDLLKRVRIHE</sequence>
<dbReference type="AlphaFoldDB" id="A0AA38IU18"/>
<name>A0AA38IU18_9CUCU</name>
<evidence type="ECO:0000313" key="2">
    <source>
        <dbReference type="Proteomes" id="UP001168821"/>
    </source>
</evidence>
<comment type="caution">
    <text evidence="1">The sequence shown here is derived from an EMBL/GenBank/DDBJ whole genome shotgun (WGS) entry which is preliminary data.</text>
</comment>
<gene>
    <name evidence="1" type="ORF">Zmor_005996</name>
</gene>
<organism evidence="1 2">
    <name type="scientific">Zophobas morio</name>
    <dbReference type="NCBI Taxonomy" id="2755281"/>
    <lineage>
        <taxon>Eukaryota</taxon>
        <taxon>Metazoa</taxon>
        <taxon>Ecdysozoa</taxon>
        <taxon>Arthropoda</taxon>
        <taxon>Hexapoda</taxon>
        <taxon>Insecta</taxon>
        <taxon>Pterygota</taxon>
        <taxon>Neoptera</taxon>
        <taxon>Endopterygota</taxon>
        <taxon>Coleoptera</taxon>
        <taxon>Polyphaga</taxon>
        <taxon>Cucujiformia</taxon>
        <taxon>Tenebrionidae</taxon>
        <taxon>Zophobas</taxon>
    </lineage>
</organism>
<reference evidence="1" key="1">
    <citation type="journal article" date="2023" name="G3 (Bethesda)">
        <title>Whole genome assemblies of Zophobas morio and Tenebrio molitor.</title>
        <authorList>
            <person name="Kaur S."/>
            <person name="Stinson S.A."/>
            <person name="diCenzo G.C."/>
        </authorList>
    </citation>
    <scope>NUCLEOTIDE SEQUENCE</scope>
    <source>
        <strain evidence="1">QUZm001</strain>
    </source>
</reference>